<evidence type="ECO:0000259" key="1">
    <source>
        <dbReference type="PROSITE" id="PS50053"/>
    </source>
</evidence>
<dbReference type="EMBL" id="CAXAMM010039540">
    <property type="protein sequence ID" value="CAK9087109.1"/>
    <property type="molecule type" value="Genomic_DNA"/>
</dbReference>
<dbReference type="Proteomes" id="UP001642464">
    <property type="component" value="Unassembled WGS sequence"/>
</dbReference>
<dbReference type="Pfam" id="PF00240">
    <property type="entry name" value="ubiquitin"/>
    <property type="match status" value="1"/>
</dbReference>
<evidence type="ECO:0000313" key="2">
    <source>
        <dbReference type="EMBL" id="CAK9087109.1"/>
    </source>
</evidence>
<feature type="domain" description="Ubiquitin-like" evidence="1">
    <location>
        <begin position="39"/>
        <end position="117"/>
    </location>
</feature>
<gene>
    <name evidence="2" type="ORF">SCF082_LOCUS41178</name>
</gene>
<dbReference type="InterPro" id="IPR000626">
    <property type="entry name" value="Ubiquitin-like_dom"/>
</dbReference>
<keyword evidence="3" id="KW-1185">Reference proteome</keyword>
<dbReference type="Gene3D" id="3.10.20.90">
    <property type="entry name" value="Phosphatidylinositol 3-kinase Catalytic Subunit, Chain A, domain 1"/>
    <property type="match status" value="1"/>
</dbReference>
<organism evidence="2 3">
    <name type="scientific">Durusdinium trenchii</name>
    <dbReference type="NCBI Taxonomy" id="1381693"/>
    <lineage>
        <taxon>Eukaryota</taxon>
        <taxon>Sar</taxon>
        <taxon>Alveolata</taxon>
        <taxon>Dinophyceae</taxon>
        <taxon>Suessiales</taxon>
        <taxon>Symbiodiniaceae</taxon>
        <taxon>Durusdinium</taxon>
    </lineage>
</organism>
<dbReference type="SUPFAM" id="SSF54236">
    <property type="entry name" value="Ubiquitin-like"/>
    <property type="match status" value="1"/>
</dbReference>
<feature type="non-terminal residue" evidence="2">
    <location>
        <position position="1"/>
    </location>
</feature>
<evidence type="ECO:0000313" key="3">
    <source>
        <dbReference type="Proteomes" id="UP001642464"/>
    </source>
</evidence>
<protein>
    <recommendedName>
        <fullName evidence="1">Ubiquitin-like domain-containing protein</fullName>
    </recommendedName>
</protein>
<comment type="caution">
    <text evidence="2">The sequence shown here is derived from an EMBL/GenBank/DDBJ whole genome shotgun (WGS) entry which is preliminary data.</text>
</comment>
<dbReference type="PROSITE" id="PS50053">
    <property type="entry name" value="UBIQUITIN_2"/>
    <property type="match status" value="1"/>
</dbReference>
<dbReference type="InterPro" id="IPR029071">
    <property type="entry name" value="Ubiquitin-like_domsf"/>
</dbReference>
<name>A0ABP0QGN2_9DINO</name>
<reference evidence="2 3" key="1">
    <citation type="submission" date="2024-02" db="EMBL/GenBank/DDBJ databases">
        <authorList>
            <person name="Chen Y."/>
            <person name="Shah S."/>
            <person name="Dougan E. K."/>
            <person name="Thang M."/>
            <person name="Chan C."/>
        </authorList>
    </citation>
    <scope>NUCLEOTIDE SEQUENCE [LARGE SCALE GENOMIC DNA]</scope>
</reference>
<proteinExistence type="predicted"/>
<sequence>SVPVFFSVETSFGCYAQKPRRPLSAPRFVGATDRGAMAPTVAVKLLEAVKKGTEPAGYWGMSSSIYAKELLHVEADKESTVKSVKARVAEKGAAGPLRLILFGKELEDERTLGSYGLGNIEDPLLHAIPA</sequence>
<dbReference type="CDD" id="cd17039">
    <property type="entry name" value="Ubl_ubiquitin_like"/>
    <property type="match status" value="1"/>
</dbReference>
<accession>A0ABP0QGN2</accession>